<evidence type="ECO:0000313" key="2">
    <source>
        <dbReference type="Proteomes" id="UP001472677"/>
    </source>
</evidence>
<sequence length="83" mass="8734">MFTSSSAIRRFLGSGVPNNDENAGMAAADVHEVIINVPVVNDDIPLVHANVDIHAAENNINVPHADVDDGPKELVCYAKGISA</sequence>
<gene>
    <name evidence="1" type="ORF">V6N12_024850</name>
</gene>
<keyword evidence="2" id="KW-1185">Reference proteome</keyword>
<proteinExistence type="predicted"/>
<name>A0ABR2B9I6_9ROSI</name>
<dbReference type="EMBL" id="JBBPBM010000148">
    <property type="protein sequence ID" value="KAK8503678.1"/>
    <property type="molecule type" value="Genomic_DNA"/>
</dbReference>
<accession>A0ABR2B9I6</accession>
<protein>
    <submittedName>
        <fullName evidence="1">Uncharacterized protein</fullName>
    </submittedName>
</protein>
<reference evidence="1 2" key="1">
    <citation type="journal article" date="2024" name="G3 (Bethesda)">
        <title>Genome assembly of Hibiscus sabdariffa L. provides insights into metabolisms of medicinal natural products.</title>
        <authorList>
            <person name="Kim T."/>
        </authorList>
    </citation>
    <scope>NUCLEOTIDE SEQUENCE [LARGE SCALE GENOMIC DNA]</scope>
    <source>
        <strain evidence="1">TK-2024</strain>
        <tissue evidence="1">Old leaves</tissue>
    </source>
</reference>
<comment type="caution">
    <text evidence="1">The sequence shown here is derived from an EMBL/GenBank/DDBJ whole genome shotgun (WGS) entry which is preliminary data.</text>
</comment>
<organism evidence="1 2">
    <name type="scientific">Hibiscus sabdariffa</name>
    <name type="common">roselle</name>
    <dbReference type="NCBI Taxonomy" id="183260"/>
    <lineage>
        <taxon>Eukaryota</taxon>
        <taxon>Viridiplantae</taxon>
        <taxon>Streptophyta</taxon>
        <taxon>Embryophyta</taxon>
        <taxon>Tracheophyta</taxon>
        <taxon>Spermatophyta</taxon>
        <taxon>Magnoliopsida</taxon>
        <taxon>eudicotyledons</taxon>
        <taxon>Gunneridae</taxon>
        <taxon>Pentapetalae</taxon>
        <taxon>rosids</taxon>
        <taxon>malvids</taxon>
        <taxon>Malvales</taxon>
        <taxon>Malvaceae</taxon>
        <taxon>Malvoideae</taxon>
        <taxon>Hibiscus</taxon>
    </lineage>
</organism>
<evidence type="ECO:0000313" key="1">
    <source>
        <dbReference type="EMBL" id="KAK8503678.1"/>
    </source>
</evidence>
<dbReference type="Proteomes" id="UP001472677">
    <property type="component" value="Unassembled WGS sequence"/>
</dbReference>